<dbReference type="EMBL" id="LR822030">
    <property type="protein sequence ID" value="CAD0154126.1"/>
    <property type="molecule type" value="Genomic_DNA"/>
</dbReference>
<dbReference type="AlphaFoldDB" id="A0AAU9H5P0"/>
<name>A0AAU9H5P0_STRTR</name>
<gene>
    <name evidence="1" type="ORF">STHERMO_0290</name>
</gene>
<sequence length="133" mass="15167">MGIMYKKISLFWGDFSIAVFTLSACTKPKLDAKLSVNDIIYMSRRALKLKDDQTLVEASFKREQISEDMKNEPKTSTKQFYLKDEDGKKVTASKIDKDDLPTLFTKNNNVENATDDFGKVEANNYKTSLSFSK</sequence>
<accession>A0AAU9H5P0</accession>
<evidence type="ECO:0000313" key="1">
    <source>
        <dbReference type="EMBL" id="CAD0154126.1"/>
    </source>
</evidence>
<dbReference type="PROSITE" id="PS51257">
    <property type="entry name" value="PROKAR_LIPOPROTEIN"/>
    <property type="match status" value="1"/>
</dbReference>
<dbReference type="Proteomes" id="UP000509120">
    <property type="component" value="Chromosome"/>
</dbReference>
<organism evidence="1 2">
    <name type="scientific">Streptococcus thermophilus</name>
    <dbReference type="NCBI Taxonomy" id="1308"/>
    <lineage>
        <taxon>Bacteria</taxon>
        <taxon>Bacillati</taxon>
        <taxon>Bacillota</taxon>
        <taxon>Bacilli</taxon>
        <taxon>Lactobacillales</taxon>
        <taxon>Streptococcaceae</taxon>
        <taxon>Streptococcus</taxon>
    </lineage>
</organism>
<protein>
    <submittedName>
        <fullName evidence="1">Cytosolic protein</fullName>
    </submittedName>
</protein>
<proteinExistence type="predicted"/>
<evidence type="ECO:0000313" key="2">
    <source>
        <dbReference type="Proteomes" id="UP000509120"/>
    </source>
</evidence>
<reference evidence="1 2" key="1">
    <citation type="submission" date="2020-06" db="EMBL/GenBank/DDBJ databases">
        <authorList>
            <person name="Chuat V."/>
        </authorList>
    </citation>
    <scope>NUCLEOTIDE SEQUENCE [LARGE SCALE GENOMIC DNA]</scope>
    <source>
        <strain evidence="1">STH_CIRM_1046</strain>
    </source>
</reference>